<organism evidence="2">
    <name type="scientific">Chlorella variabilis</name>
    <name type="common">Green alga</name>
    <dbReference type="NCBI Taxonomy" id="554065"/>
    <lineage>
        <taxon>Eukaryota</taxon>
        <taxon>Viridiplantae</taxon>
        <taxon>Chlorophyta</taxon>
        <taxon>core chlorophytes</taxon>
        <taxon>Trebouxiophyceae</taxon>
        <taxon>Chlorellales</taxon>
        <taxon>Chlorellaceae</taxon>
        <taxon>Chlorella clade</taxon>
        <taxon>Chlorella</taxon>
    </lineage>
</organism>
<dbReference type="InterPro" id="IPR029058">
    <property type="entry name" value="AB_hydrolase_fold"/>
</dbReference>
<sequence length="467" mass="49130">MESAGDRRAPLLLVPGVCGTQLAVRPEGEAGDGVRCWVSLRGGADAAYQKLWGKYSKDSGLVELLTPGFEVCVPRGTDSSGLFAISVLDPDVGLVTKAVNYFLPLINFLQAQGYSPGIDLFGAGYDYRQSCRTSAHTLLGRLQEVSRRCGGRRVDLVTHSMGGLVVRSLLVDFPAEFEALVGRWVAIGCPFGGAPGYAVDGLITGVQFGGSLGDFFFAACQSPAVYELLPPLDFPFSQPPPQLTLWLKTPIPEQLPAGEGQPPVLCASHTTYTMHSPAVGAASGAPSTSAGTHPAAPQLPRISLAVSQLTGSGAEDGGTIGPSTDSIFQAHQYVFKHDALPGLLARLLKDNTVSVDGASIPLPFDPQLWALGQATHDSWKEARLPPSCTFFNIIGTGLSTPYDVQYGAWWYALQDLDAVPHASATFTSVDGDGTVPAESATAHGLQETATAAVKGAHRDLVNMQAPL</sequence>
<protein>
    <submittedName>
        <fullName evidence="1">Uncharacterized protein</fullName>
    </submittedName>
</protein>
<dbReference type="PANTHER" id="PTHR11440">
    <property type="entry name" value="LECITHIN-CHOLESTEROL ACYLTRANSFERASE-RELATED"/>
    <property type="match status" value="1"/>
</dbReference>
<dbReference type="FunCoup" id="E1Z327">
    <property type="interactions" value="167"/>
</dbReference>
<gene>
    <name evidence="1" type="ORF">CHLNCDRAFT_133423</name>
</gene>
<dbReference type="Gene3D" id="3.40.50.1820">
    <property type="entry name" value="alpha/beta hydrolase"/>
    <property type="match status" value="1"/>
</dbReference>
<evidence type="ECO:0000313" key="1">
    <source>
        <dbReference type="EMBL" id="EFN59766.1"/>
    </source>
</evidence>
<dbReference type="GeneID" id="17359251"/>
<reference evidence="1 2" key="1">
    <citation type="journal article" date="2010" name="Plant Cell">
        <title>The Chlorella variabilis NC64A genome reveals adaptation to photosymbiosis, coevolution with viruses, and cryptic sex.</title>
        <authorList>
            <person name="Blanc G."/>
            <person name="Duncan G."/>
            <person name="Agarkova I."/>
            <person name="Borodovsky M."/>
            <person name="Gurnon J."/>
            <person name="Kuo A."/>
            <person name="Lindquist E."/>
            <person name="Lucas S."/>
            <person name="Pangilinan J."/>
            <person name="Polle J."/>
            <person name="Salamov A."/>
            <person name="Terry A."/>
            <person name="Yamada T."/>
            <person name="Dunigan D.D."/>
            <person name="Grigoriev I.V."/>
            <person name="Claverie J.M."/>
            <person name="Van Etten J.L."/>
        </authorList>
    </citation>
    <scope>NUCLEOTIDE SEQUENCE [LARGE SCALE GENOMIC DNA]</scope>
    <source>
        <strain evidence="1 2">NC64A</strain>
    </source>
</reference>
<accession>E1Z327</accession>
<dbReference type="AlphaFoldDB" id="E1Z327"/>
<dbReference type="SUPFAM" id="SSF53474">
    <property type="entry name" value="alpha/beta-Hydrolases"/>
    <property type="match status" value="1"/>
</dbReference>
<name>E1Z327_CHLVA</name>
<dbReference type="Pfam" id="PF02450">
    <property type="entry name" value="LCAT"/>
    <property type="match status" value="1"/>
</dbReference>
<dbReference type="GO" id="GO:0008374">
    <property type="term" value="F:O-acyltransferase activity"/>
    <property type="evidence" value="ECO:0007669"/>
    <property type="project" value="InterPro"/>
</dbReference>
<dbReference type="Proteomes" id="UP000008141">
    <property type="component" value="Unassembled WGS sequence"/>
</dbReference>
<dbReference type="RefSeq" id="XP_005851868.1">
    <property type="nucleotide sequence ID" value="XM_005851806.1"/>
</dbReference>
<evidence type="ECO:0000313" key="2">
    <source>
        <dbReference type="Proteomes" id="UP000008141"/>
    </source>
</evidence>
<dbReference type="OMA" id="VWRKQSQ"/>
<dbReference type="InParanoid" id="E1Z327"/>
<keyword evidence="2" id="KW-1185">Reference proteome</keyword>
<dbReference type="eggNOG" id="KOG2369">
    <property type="taxonomic scope" value="Eukaryota"/>
</dbReference>
<dbReference type="GO" id="GO:0006629">
    <property type="term" value="P:lipid metabolic process"/>
    <property type="evidence" value="ECO:0007669"/>
    <property type="project" value="InterPro"/>
</dbReference>
<dbReference type="InterPro" id="IPR003386">
    <property type="entry name" value="LACT/PDAT_acylTrfase"/>
</dbReference>
<proteinExistence type="predicted"/>
<dbReference type="STRING" id="554065.E1Z327"/>
<dbReference type="OrthoDB" id="190846at2759"/>
<dbReference type="EMBL" id="GL433835">
    <property type="protein sequence ID" value="EFN59766.1"/>
    <property type="molecule type" value="Genomic_DNA"/>
</dbReference>
<dbReference type="KEGG" id="cvr:CHLNCDRAFT_133423"/>